<dbReference type="AlphaFoldDB" id="A0A9N9E3I2"/>
<keyword evidence="3" id="KW-1185">Reference proteome</keyword>
<evidence type="ECO:0000313" key="3">
    <source>
        <dbReference type="Proteomes" id="UP000789831"/>
    </source>
</evidence>
<evidence type="ECO:0000313" key="2">
    <source>
        <dbReference type="EMBL" id="CAG8663608.1"/>
    </source>
</evidence>
<feature type="compositionally biased region" description="Basic and acidic residues" evidence="1">
    <location>
        <begin position="17"/>
        <end position="26"/>
    </location>
</feature>
<dbReference type="OrthoDB" id="7486164at2759"/>
<feature type="non-terminal residue" evidence="2">
    <location>
        <position position="1"/>
    </location>
</feature>
<feature type="region of interest" description="Disordered" evidence="1">
    <location>
        <begin position="270"/>
        <end position="300"/>
    </location>
</feature>
<name>A0A9N9E3I2_9GLOM</name>
<accession>A0A9N9E3I2</accession>
<dbReference type="EMBL" id="CAJVPL010006297">
    <property type="protein sequence ID" value="CAG8663608.1"/>
    <property type="molecule type" value="Genomic_DNA"/>
</dbReference>
<protein>
    <submittedName>
        <fullName evidence="2">13116_t:CDS:1</fullName>
    </submittedName>
</protein>
<gene>
    <name evidence="2" type="ORF">AGERDE_LOCUS11935</name>
</gene>
<feature type="compositionally biased region" description="Polar residues" evidence="1">
    <location>
        <begin position="1"/>
        <end position="16"/>
    </location>
</feature>
<organism evidence="2 3">
    <name type="scientific">Ambispora gerdemannii</name>
    <dbReference type="NCBI Taxonomy" id="144530"/>
    <lineage>
        <taxon>Eukaryota</taxon>
        <taxon>Fungi</taxon>
        <taxon>Fungi incertae sedis</taxon>
        <taxon>Mucoromycota</taxon>
        <taxon>Glomeromycotina</taxon>
        <taxon>Glomeromycetes</taxon>
        <taxon>Archaeosporales</taxon>
        <taxon>Ambisporaceae</taxon>
        <taxon>Ambispora</taxon>
    </lineage>
</organism>
<evidence type="ECO:0000256" key="1">
    <source>
        <dbReference type="SAM" id="MobiDB-lite"/>
    </source>
</evidence>
<comment type="caution">
    <text evidence="2">The sequence shown here is derived from an EMBL/GenBank/DDBJ whole genome shotgun (WGS) entry which is preliminary data.</text>
</comment>
<feature type="region of interest" description="Disordered" evidence="1">
    <location>
        <begin position="1"/>
        <end position="26"/>
    </location>
</feature>
<proteinExistence type="predicted"/>
<reference evidence="2" key="1">
    <citation type="submission" date="2021-06" db="EMBL/GenBank/DDBJ databases">
        <authorList>
            <person name="Kallberg Y."/>
            <person name="Tangrot J."/>
            <person name="Rosling A."/>
        </authorList>
    </citation>
    <scope>NUCLEOTIDE SEQUENCE</scope>
    <source>
        <strain evidence="2">MT106</strain>
    </source>
</reference>
<dbReference type="Proteomes" id="UP000789831">
    <property type="component" value="Unassembled WGS sequence"/>
</dbReference>
<feature type="non-terminal residue" evidence="2">
    <location>
        <position position="300"/>
    </location>
</feature>
<sequence length="300" mass="34823">EQQRNKSSLFASSSEGSNKDINEKQFDHELTTSIERIPTPIISQEIFDQPNDSLESLSKFDEFAKKSTELTAKIQNEINKLKVMTTFNQTDEWGNPFNVPTNATHILKEHKIPLFYEDDEKDPTEWLQDLIKVLQLVELDKKLQRKVFSTRINTLTEAYKKAKEAKTMLTYNDFTTSINVILDDEMENVDERRIKRKNNSPIKTDHSTLITHLDMINDHLGRTEINNCQLGKIFKTIEKTKHSETTRTIRYLDNTILRAAQRTYLNLEQESEDSIVAESSDESKIEESDEESKDNSIMTL</sequence>